<gene>
    <name evidence="1" type="ORF">CLOSTHATH_07243</name>
</gene>
<evidence type="ECO:0000313" key="2">
    <source>
        <dbReference type="Proteomes" id="UP000004968"/>
    </source>
</evidence>
<dbReference type="HOGENOM" id="CLU_2788224_0_0_9"/>
<dbReference type="Proteomes" id="UP000004968">
    <property type="component" value="Unassembled WGS sequence"/>
</dbReference>
<name>D3AUC9_9FIRM</name>
<dbReference type="AlphaFoldDB" id="D3AUC9"/>
<accession>D3AUC9</accession>
<proteinExistence type="predicted"/>
<organism evidence="1 2">
    <name type="scientific">Hungatella hathewayi DSM 13479</name>
    <dbReference type="NCBI Taxonomy" id="566550"/>
    <lineage>
        <taxon>Bacteria</taxon>
        <taxon>Bacillati</taxon>
        <taxon>Bacillota</taxon>
        <taxon>Clostridia</taxon>
        <taxon>Lachnospirales</taxon>
        <taxon>Lachnospiraceae</taxon>
        <taxon>Hungatella</taxon>
    </lineage>
</organism>
<sequence length="68" mass="7715">MYARREKIMKITIARGTLTKEEQYKLGELLLKAGYVVSVRKGTTKETKSMTIINLVDPEPEAVEEDLS</sequence>
<evidence type="ECO:0000313" key="1">
    <source>
        <dbReference type="EMBL" id="EFC94576.1"/>
    </source>
</evidence>
<protein>
    <submittedName>
        <fullName evidence="1">Uncharacterized protein</fullName>
    </submittedName>
</protein>
<dbReference type="EMBL" id="ACIO01001038">
    <property type="protein sequence ID" value="EFC94576.1"/>
    <property type="molecule type" value="Genomic_DNA"/>
</dbReference>
<reference evidence="1 2" key="1">
    <citation type="submission" date="2010-01" db="EMBL/GenBank/DDBJ databases">
        <authorList>
            <person name="Weinstock G."/>
            <person name="Sodergren E."/>
            <person name="Clifton S."/>
            <person name="Fulton L."/>
            <person name="Fulton B."/>
            <person name="Courtney L."/>
            <person name="Fronick C."/>
            <person name="Harrison M."/>
            <person name="Strong C."/>
            <person name="Farmer C."/>
            <person name="Delahaunty K."/>
            <person name="Markovic C."/>
            <person name="Hall O."/>
            <person name="Minx P."/>
            <person name="Tomlinson C."/>
            <person name="Mitreva M."/>
            <person name="Nelson J."/>
            <person name="Hou S."/>
            <person name="Wollam A."/>
            <person name="Pepin K.H."/>
            <person name="Johnson M."/>
            <person name="Bhonagiri V."/>
            <person name="Nash W.E."/>
            <person name="Warren W."/>
            <person name="Chinwalla A."/>
            <person name="Mardis E.R."/>
            <person name="Wilson R.K."/>
        </authorList>
    </citation>
    <scope>NUCLEOTIDE SEQUENCE [LARGE SCALE GENOMIC DNA]</scope>
    <source>
        <strain evidence="1 2">DSM 13479</strain>
    </source>
</reference>
<comment type="caution">
    <text evidence="1">The sequence shown here is derived from an EMBL/GenBank/DDBJ whole genome shotgun (WGS) entry which is preliminary data.</text>
</comment>